<dbReference type="SMART" id="SM00760">
    <property type="entry name" value="Bac_DnaA_C"/>
    <property type="match status" value="1"/>
</dbReference>
<dbReference type="NCBIfam" id="NF001154">
    <property type="entry name" value="PRK00149.3-3"/>
    <property type="match status" value="1"/>
</dbReference>
<dbReference type="SMART" id="SM00382">
    <property type="entry name" value="AAA"/>
    <property type="match status" value="1"/>
</dbReference>
<dbReference type="InterPro" id="IPR003593">
    <property type="entry name" value="AAA+_ATPase"/>
</dbReference>
<dbReference type="SUPFAM" id="SSF52540">
    <property type="entry name" value="P-loop containing nucleoside triphosphate hydrolases"/>
    <property type="match status" value="1"/>
</dbReference>
<dbReference type="AlphaFoldDB" id="A0A953ND04"/>
<dbReference type="GO" id="GO:0005886">
    <property type="term" value="C:plasma membrane"/>
    <property type="evidence" value="ECO:0007669"/>
    <property type="project" value="TreeGrafter"/>
</dbReference>
<keyword evidence="14" id="KW-1185">Reference proteome</keyword>
<keyword evidence="4 9" id="KW-0547">Nucleotide-binding</keyword>
<evidence type="ECO:0000256" key="1">
    <source>
        <dbReference type="ARBA" id="ARBA00006583"/>
    </source>
</evidence>
<evidence type="ECO:0000313" key="14">
    <source>
        <dbReference type="Proteomes" id="UP000772186"/>
    </source>
</evidence>
<sequence length="467" mass="54317">MNFKSKDEKSITLQSYTDTFLDILRRELADPMLYKNFFANFVIREIFSDGKVIIGTTNYSANSQMVLRAFESSIQKSINETLDRECKISFVLLESAVKKKVKKERKDTAIENIELSNRDVDKDLNFDNYIECEFNKEVIKIAKYVANNGGNEYSPIFIYGKSGLGKTHLLYSICNALIEKGITVKYINANSFSRDISYFLQENDQRKLKQIRLQFDESDVVIFDDFQSYGIGNKKATIELIFTILDYRINHKKTTIIASDRAIHSLKNSFDQRLISRLQMGLQLQIENPKKSDLLRILNYMIDLKEMTPELWEDDAKNFIITNYANNIRSLIGAINRLRFYNTEIIKTNSRYTLAIVNSILKDIQQIKEEITPDNIIEHVAKYYKITKSDILGKSRQKDTVLARHIAMWIIRNQLNISLETIGKMFGNRDHSTIINAMKKISKETEQPDKAFRRTISQINDEIFKDI</sequence>
<dbReference type="InterPro" id="IPR013159">
    <property type="entry name" value="DnaA_C"/>
</dbReference>
<dbReference type="GO" id="GO:0006270">
    <property type="term" value="P:DNA replication initiation"/>
    <property type="evidence" value="ECO:0007669"/>
    <property type="project" value="UniProtKB-UniRule"/>
</dbReference>
<dbReference type="InterPro" id="IPR013317">
    <property type="entry name" value="DnaA_dom"/>
</dbReference>
<dbReference type="SUPFAM" id="SSF48295">
    <property type="entry name" value="TrpR-like"/>
    <property type="match status" value="1"/>
</dbReference>
<name>A0A953ND04_9MOLU</name>
<dbReference type="GO" id="GO:0003688">
    <property type="term" value="F:DNA replication origin binding"/>
    <property type="evidence" value="ECO:0007669"/>
    <property type="project" value="UniProtKB-UniRule"/>
</dbReference>
<dbReference type="InterPro" id="IPR020591">
    <property type="entry name" value="Chromosome_initiator_DnaA-like"/>
</dbReference>
<dbReference type="CDD" id="cd00009">
    <property type="entry name" value="AAA"/>
    <property type="match status" value="1"/>
</dbReference>
<evidence type="ECO:0000313" key="13">
    <source>
        <dbReference type="EMBL" id="MBZ4195335.1"/>
    </source>
</evidence>
<gene>
    <name evidence="13" type="primary">dnaA</name>
    <name evidence="13" type="ORF">LAD73_01195</name>
</gene>
<evidence type="ECO:0000256" key="3">
    <source>
        <dbReference type="ARBA" id="ARBA00022705"/>
    </source>
</evidence>
<evidence type="ECO:0000256" key="4">
    <source>
        <dbReference type="ARBA" id="ARBA00022741"/>
    </source>
</evidence>
<dbReference type="Pfam" id="PF00308">
    <property type="entry name" value="Bac_DnaA"/>
    <property type="match status" value="1"/>
</dbReference>
<dbReference type="CDD" id="cd06571">
    <property type="entry name" value="Bac_DnaA_C"/>
    <property type="match status" value="1"/>
</dbReference>
<dbReference type="EMBL" id="JAIQBY010000006">
    <property type="protein sequence ID" value="MBZ4195335.1"/>
    <property type="molecule type" value="Genomic_DNA"/>
</dbReference>
<evidence type="ECO:0000256" key="2">
    <source>
        <dbReference type="ARBA" id="ARBA00022490"/>
    </source>
</evidence>
<evidence type="ECO:0000256" key="6">
    <source>
        <dbReference type="ARBA" id="ARBA00023121"/>
    </source>
</evidence>
<dbReference type="PANTHER" id="PTHR30050">
    <property type="entry name" value="CHROMOSOMAL REPLICATION INITIATOR PROTEIN DNAA"/>
    <property type="match status" value="1"/>
</dbReference>
<keyword evidence="3 9" id="KW-0235">DNA replication</keyword>
<dbReference type="RefSeq" id="WP_223644493.1">
    <property type="nucleotide sequence ID" value="NZ_JAIQBX010000001.1"/>
</dbReference>
<dbReference type="InterPro" id="IPR027417">
    <property type="entry name" value="P-loop_NTPase"/>
</dbReference>
<dbReference type="Proteomes" id="UP000772186">
    <property type="component" value="Unassembled WGS sequence"/>
</dbReference>
<feature type="domain" description="AAA+ ATPase" evidence="11">
    <location>
        <begin position="152"/>
        <end position="269"/>
    </location>
</feature>
<dbReference type="PANTHER" id="PTHR30050:SF2">
    <property type="entry name" value="CHROMOSOMAL REPLICATION INITIATOR PROTEIN DNAA"/>
    <property type="match status" value="1"/>
</dbReference>
<comment type="function">
    <text evidence="9">Plays an essential role in the initiation and regulation of chromosomal replication. ATP-DnaA binds to the origin of replication (oriC) to initiate formation of the DNA replication initiation complex once per cell cycle. Binds the DnaA box (a 9 base pair repeat at the origin) and separates the double-stranded (ds)DNA. Forms a right-handed helical filament on oriC DNA; dsDNA binds to the exterior of the filament while single-stranded (ss)DNA is stabiized in the filament's interior. The ATP-DnaA-oriC complex binds and stabilizes one strand of the AT-rich DNA unwinding element (DUE), permitting loading of DNA polymerase. After initiation quickly degrades to an ADP-DnaA complex that is not apt for DNA replication. Binds acidic phospholipids.</text>
</comment>
<evidence type="ECO:0000256" key="5">
    <source>
        <dbReference type="ARBA" id="ARBA00022840"/>
    </source>
</evidence>
<evidence type="ECO:0000259" key="12">
    <source>
        <dbReference type="SMART" id="SM00760"/>
    </source>
</evidence>
<keyword evidence="7 9" id="KW-0238">DNA-binding</keyword>
<keyword evidence="2" id="KW-0963">Cytoplasm</keyword>
<proteinExistence type="inferred from homology"/>
<dbReference type="InterPro" id="IPR001957">
    <property type="entry name" value="Chromosome_initiator_DnaA"/>
</dbReference>
<evidence type="ECO:0000256" key="7">
    <source>
        <dbReference type="ARBA" id="ARBA00023125"/>
    </source>
</evidence>
<comment type="caution">
    <text evidence="13">The sequence shown here is derived from an EMBL/GenBank/DDBJ whole genome shotgun (WGS) entry which is preliminary data.</text>
</comment>
<dbReference type="GO" id="GO:0006275">
    <property type="term" value="P:regulation of DNA replication"/>
    <property type="evidence" value="ECO:0007669"/>
    <property type="project" value="UniProtKB-UniRule"/>
</dbReference>
<keyword evidence="6" id="KW-0446">Lipid-binding</keyword>
<dbReference type="Gene3D" id="3.40.50.300">
    <property type="entry name" value="P-loop containing nucleotide triphosphate hydrolases"/>
    <property type="match status" value="1"/>
</dbReference>
<evidence type="ECO:0000256" key="8">
    <source>
        <dbReference type="NCBIfam" id="TIGR00362"/>
    </source>
</evidence>
<organism evidence="13 14">
    <name type="scientific">Mycoplasma tauri</name>
    <dbReference type="NCBI Taxonomy" id="547987"/>
    <lineage>
        <taxon>Bacteria</taxon>
        <taxon>Bacillati</taxon>
        <taxon>Mycoplasmatota</taxon>
        <taxon>Mollicutes</taxon>
        <taxon>Mycoplasmataceae</taxon>
        <taxon>Mycoplasma</taxon>
    </lineage>
</organism>
<dbReference type="PRINTS" id="PR00051">
    <property type="entry name" value="DNAA"/>
</dbReference>
<keyword evidence="5 9" id="KW-0067">ATP-binding</keyword>
<evidence type="ECO:0000256" key="9">
    <source>
        <dbReference type="RuleBase" id="RU000577"/>
    </source>
</evidence>
<accession>A0A953ND04</accession>
<reference evidence="13 14" key="1">
    <citation type="submission" date="2021-09" db="EMBL/GenBank/DDBJ databases">
        <title>WGS of Mycoplasma sp. Zaradi2 strains.</title>
        <authorList>
            <person name="Spergser J."/>
        </authorList>
    </citation>
    <scope>NUCLEOTIDE SEQUENCE [LARGE SCALE GENOMIC DNA]</scope>
    <source>
        <strain evidence="13 14">1331</strain>
    </source>
</reference>
<dbReference type="GO" id="GO:0008289">
    <property type="term" value="F:lipid binding"/>
    <property type="evidence" value="ECO:0007669"/>
    <property type="project" value="UniProtKB-KW"/>
</dbReference>
<protein>
    <recommendedName>
        <fullName evidence="8 9">Chromosomal replication initiator protein DnaA</fullName>
    </recommendedName>
</protein>
<evidence type="ECO:0000256" key="10">
    <source>
        <dbReference type="RuleBase" id="RU004227"/>
    </source>
</evidence>
<evidence type="ECO:0000259" key="11">
    <source>
        <dbReference type="SMART" id="SM00382"/>
    </source>
</evidence>
<dbReference type="Gene3D" id="1.10.1750.10">
    <property type="match status" value="1"/>
</dbReference>
<dbReference type="Pfam" id="PF08299">
    <property type="entry name" value="Bac_DnaA_C"/>
    <property type="match status" value="1"/>
</dbReference>
<comment type="similarity">
    <text evidence="1 10">Belongs to the DnaA family.</text>
</comment>
<dbReference type="InterPro" id="IPR018312">
    <property type="entry name" value="Chromosome_initiator_DnaA_CS"/>
</dbReference>
<dbReference type="PROSITE" id="PS01008">
    <property type="entry name" value="DNAA"/>
    <property type="match status" value="1"/>
</dbReference>
<dbReference type="GO" id="GO:0005524">
    <property type="term" value="F:ATP binding"/>
    <property type="evidence" value="ECO:0007669"/>
    <property type="project" value="UniProtKB-UniRule"/>
</dbReference>
<dbReference type="NCBIfam" id="TIGR00362">
    <property type="entry name" value="DnaA"/>
    <property type="match status" value="1"/>
</dbReference>
<dbReference type="Gene3D" id="1.10.8.60">
    <property type="match status" value="1"/>
</dbReference>
<dbReference type="InterPro" id="IPR010921">
    <property type="entry name" value="Trp_repressor/repl_initiator"/>
</dbReference>
<feature type="domain" description="Chromosomal replication initiator DnaA C-terminal" evidence="12">
    <location>
        <begin position="372"/>
        <end position="441"/>
    </location>
</feature>